<proteinExistence type="predicted"/>
<dbReference type="Proteomes" id="UP000199622">
    <property type="component" value="Unassembled WGS sequence"/>
</dbReference>
<dbReference type="RefSeq" id="WP_091305902.1">
    <property type="nucleotide sequence ID" value="NZ_FNSO01000003.1"/>
</dbReference>
<sequence length="85" mass="9278">MYRNDITTVGALIAALDRYDPDTPVRFATQPDHPFAHTLGHVVCTPDDTDADGAPRTEPRVVWLGIDEQEGYLPASAADALGWSR</sequence>
<evidence type="ECO:0000313" key="1">
    <source>
        <dbReference type="EMBL" id="SEB46357.1"/>
    </source>
</evidence>
<dbReference type="AlphaFoldDB" id="A0A1H4JJM3"/>
<gene>
    <name evidence="1" type="ORF">SAMN04489727_1953</name>
</gene>
<accession>A0A1H4JJM3</accession>
<protein>
    <submittedName>
        <fullName evidence="1">Uncharacterized protein</fullName>
    </submittedName>
</protein>
<evidence type="ECO:0000313" key="2">
    <source>
        <dbReference type="Proteomes" id="UP000199622"/>
    </source>
</evidence>
<dbReference type="STRING" id="208445.SAMN04489727_1953"/>
<reference evidence="2" key="1">
    <citation type="submission" date="2016-10" db="EMBL/GenBank/DDBJ databases">
        <authorList>
            <person name="Varghese N."/>
            <person name="Submissions S."/>
        </authorList>
    </citation>
    <scope>NUCLEOTIDE SEQUENCE [LARGE SCALE GENOMIC DNA]</scope>
    <source>
        <strain evidence="2">DSM 44544</strain>
    </source>
</reference>
<dbReference type="EMBL" id="FNSO01000003">
    <property type="protein sequence ID" value="SEB46357.1"/>
    <property type="molecule type" value="Genomic_DNA"/>
</dbReference>
<organism evidence="1 2">
    <name type="scientific">Amycolatopsis tolypomycina</name>
    <dbReference type="NCBI Taxonomy" id="208445"/>
    <lineage>
        <taxon>Bacteria</taxon>
        <taxon>Bacillati</taxon>
        <taxon>Actinomycetota</taxon>
        <taxon>Actinomycetes</taxon>
        <taxon>Pseudonocardiales</taxon>
        <taxon>Pseudonocardiaceae</taxon>
        <taxon>Amycolatopsis</taxon>
    </lineage>
</organism>
<name>A0A1H4JJM3_9PSEU</name>
<keyword evidence="2" id="KW-1185">Reference proteome</keyword>
<dbReference type="OrthoDB" id="3691787at2"/>